<dbReference type="PROSITE" id="PS50209">
    <property type="entry name" value="CARD"/>
    <property type="match status" value="1"/>
</dbReference>
<evidence type="ECO:0000313" key="4">
    <source>
        <dbReference type="Proteomes" id="UP001162480"/>
    </source>
</evidence>
<evidence type="ECO:0000259" key="1">
    <source>
        <dbReference type="PROSITE" id="PS50017"/>
    </source>
</evidence>
<sequence length="218" mass="24872">MANKQQLRNSIKIQKCQVVLVDGLDGVTVTKIVDHFLSQLVINDEEKNAIQAKETEQEKARKLLDVIRPKVKSQDKENKSELFNGFVECLEKHNSSLASKVENADDSVPNDELDIDNILERVKNIDLNEKMLNRILMRMGSGWESVASELGIESIKIDNVRQDNPYSTHNQKFEAFNSWRKKQAHGRGALTKLIKAIYYCSVNCNVNMNKILECIEDP</sequence>
<evidence type="ECO:0000259" key="2">
    <source>
        <dbReference type="PROSITE" id="PS50209"/>
    </source>
</evidence>
<dbReference type="GO" id="GO:0007165">
    <property type="term" value="P:signal transduction"/>
    <property type="evidence" value="ECO:0007669"/>
    <property type="project" value="InterPro"/>
</dbReference>
<dbReference type="Pfam" id="PF00619">
    <property type="entry name" value="CARD"/>
    <property type="match status" value="1"/>
</dbReference>
<dbReference type="Proteomes" id="UP001162480">
    <property type="component" value="Chromosome 14"/>
</dbReference>
<dbReference type="Pfam" id="PF00531">
    <property type="entry name" value="Death"/>
    <property type="match status" value="1"/>
</dbReference>
<reference evidence="3" key="1">
    <citation type="submission" date="2023-08" db="EMBL/GenBank/DDBJ databases">
        <authorList>
            <person name="Alioto T."/>
            <person name="Alioto T."/>
            <person name="Gomez Garrido J."/>
        </authorList>
    </citation>
    <scope>NUCLEOTIDE SEQUENCE</scope>
</reference>
<name>A0AA36FG69_OCTVU</name>
<dbReference type="InterPro" id="IPR011029">
    <property type="entry name" value="DEATH-like_dom_sf"/>
</dbReference>
<proteinExistence type="predicted"/>
<dbReference type="Gene3D" id="1.10.533.10">
    <property type="entry name" value="Death Domain, Fas"/>
    <property type="match status" value="2"/>
</dbReference>
<evidence type="ECO:0000313" key="3">
    <source>
        <dbReference type="EMBL" id="CAI9733328.1"/>
    </source>
</evidence>
<dbReference type="GO" id="GO:0042981">
    <property type="term" value="P:regulation of apoptotic process"/>
    <property type="evidence" value="ECO:0007669"/>
    <property type="project" value="InterPro"/>
</dbReference>
<accession>A0AA36FG69</accession>
<dbReference type="InterPro" id="IPR001315">
    <property type="entry name" value="CARD"/>
</dbReference>
<feature type="domain" description="Death" evidence="1">
    <location>
        <begin position="128"/>
        <end position="197"/>
    </location>
</feature>
<protein>
    <submittedName>
        <fullName evidence="3">Domain-containing CRADD</fullName>
    </submittedName>
</protein>
<dbReference type="CDD" id="cd01671">
    <property type="entry name" value="CARD"/>
    <property type="match status" value="1"/>
</dbReference>
<keyword evidence="4" id="KW-1185">Reference proteome</keyword>
<gene>
    <name evidence="3" type="ORF">OCTVUL_1B020221</name>
</gene>
<feature type="domain" description="CARD" evidence="2">
    <location>
        <begin position="13"/>
        <end position="70"/>
    </location>
</feature>
<dbReference type="EMBL" id="OX597827">
    <property type="protein sequence ID" value="CAI9733328.1"/>
    <property type="molecule type" value="Genomic_DNA"/>
</dbReference>
<dbReference type="InterPro" id="IPR000488">
    <property type="entry name" value="Death_dom"/>
</dbReference>
<dbReference type="PROSITE" id="PS50017">
    <property type="entry name" value="DEATH_DOMAIN"/>
    <property type="match status" value="1"/>
</dbReference>
<organism evidence="3 4">
    <name type="scientific">Octopus vulgaris</name>
    <name type="common">Common octopus</name>
    <dbReference type="NCBI Taxonomy" id="6645"/>
    <lineage>
        <taxon>Eukaryota</taxon>
        <taxon>Metazoa</taxon>
        <taxon>Spiralia</taxon>
        <taxon>Lophotrochozoa</taxon>
        <taxon>Mollusca</taxon>
        <taxon>Cephalopoda</taxon>
        <taxon>Coleoidea</taxon>
        <taxon>Octopodiformes</taxon>
        <taxon>Octopoda</taxon>
        <taxon>Incirrata</taxon>
        <taxon>Octopodidae</taxon>
        <taxon>Octopus</taxon>
    </lineage>
</organism>
<dbReference type="SUPFAM" id="SSF47986">
    <property type="entry name" value="DEATH domain"/>
    <property type="match status" value="2"/>
</dbReference>
<dbReference type="AlphaFoldDB" id="A0AA36FG69"/>